<dbReference type="AlphaFoldDB" id="A0A919P1Q0"/>
<sequence>MAYEIRGALQGTLCHDWKEPLAGLELRAYRSTGERSTERAVAPDKETFHEIADGERPDAPLAVAVVDASGSYVLRIEDRSYDGEALDLDLYCATPPRPKHDPDAEPRQFAVTTLQPRWRQTEKDFLAAWDYALPERFWCHILALFGIWTISGYVTTCDDRTPIPGAVVSAFDADWLQDDPLGSATTDGTGHYVLTYLASSFRKTPFSPYVNVELTEGPDVYVKVELGGQPIITETQADGRAKGRQNVGHCFCLDLCTDKIVGGPETTPHWQQVEVFDIHPGNGLPGSTFDSLGYADPAGGAYVFGGTVTLRGNCPLTDVVTGHSLKYRFLVGEYTWTGGVEDPANPPTVAPASLSPVTTQVGGTLVGYVFYTDGNGAAQSSPVVVTAGDLDGDGFVQVDGLAVTVPMYNPPGSTAVVNVSGSNFLRTFDLMELNTAAITAVHPPKKPGGLPIAQAGETLPANEQEPVRRYRLQFEVRDAVTDSPLFTDQLESIIFDNSPVIAALDLEELRLNGCNPLSGATTIHLLETVDHPHLRNFSVSITNNGGTVHSPPQTPAGAFVTGVYSFRGGASGPHNGSGTGGIAIDVSGDPACAYAVNLSWITRRYLDTTGQLQRLYCH</sequence>
<reference evidence="1" key="1">
    <citation type="submission" date="2021-01" db="EMBL/GenBank/DDBJ databases">
        <title>Whole genome shotgun sequence of Cellulomonas chitinilytica NBRC 110799.</title>
        <authorList>
            <person name="Komaki H."/>
            <person name="Tamura T."/>
        </authorList>
    </citation>
    <scope>NUCLEOTIDE SEQUENCE</scope>
    <source>
        <strain evidence="1">NBRC 110799</strain>
    </source>
</reference>
<protein>
    <recommendedName>
        <fullName evidence="3">Carboxypeptidase regulatory-like domain-containing protein</fullName>
    </recommendedName>
</protein>
<accession>A0A919P1Q0</accession>
<comment type="caution">
    <text evidence="1">The sequence shown here is derived from an EMBL/GenBank/DDBJ whole genome shotgun (WGS) entry which is preliminary data.</text>
</comment>
<evidence type="ECO:0008006" key="3">
    <source>
        <dbReference type="Google" id="ProtNLM"/>
    </source>
</evidence>
<proteinExistence type="predicted"/>
<dbReference type="RefSeq" id="WP_203749375.1">
    <property type="nucleotide sequence ID" value="NZ_BONK01000003.1"/>
</dbReference>
<organism evidence="1 2">
    <name type="scientific">Cellulomonas chitinilytica</name>
    <dbReference type="NCBI Taxonomy" id="398759"/>
    <lineage>
        <taxon>Bacteria</taxon>
        <taxon>Bacillati</taxon>
        <taxon>Actinomycetota</taxon>
        <taxon>Actinomycetes</taxon>
        <taxon>Micrococcales</taxon>
        <taxon>Cellulomonadaceae</taxon>
        <taxon>Cellulomonas</taxon>
    </lineage>
</organism>
<keyword evidence="2" id="KW-1185">Reference proteome</keyword>
<dbReference type="SUPFAM" id="SSF49464">
    <property type="entry name" value="Carboxypeptidase regulatory domain-like"/>
    <property type="match status" value="1"/>
</dbReference>
<dbReference type="EMBL" id="BONK01000003">
    <property type="protein sequence ID" value="GIG20248.1"/>
    <property type="molecule type" value="Genomic_DNA"/>
</dbReference>
<dbReference type="Proteomes" id="UP000632740">
    <property type="component" value="Unassembled WGS sequence"/>
</dbReference>
<name>A0A919P1Q0_9CELL</name>
<gene>
    <name evidence="1" type="ORF">Cch01nite_09720</name>
</gene>
<dbReference type="InterPro" id="IPR008969">
    <property type="entry name" value="CarboxyPept-like_regulatory"/>
</dbReference>
<evidence type="ECO:0000313" key="2">
    <source>
        <dbReference type="Proteomes" id="UP000632740"/>
    </source>
</evidence>
<evidence type="ECO:0000313" key="1">
    <source>
        <dbReference type="EMBL" id="GIG20248.1"/>
    </source>
</evidence>